<keyword evidence="2" id="KW-1185">Reference proteome</keyword>
<sequence length="192" mass="21330">MPEAYFRGLEELRAATAIIAKPSDLTAEKNGTAMDLLRAWARSFGGGIRPSLTLTFVRVPTKPRDTALEDSAIEVGIVSVNAFNSRRIERGQPETVQPHQPYDGQTAYLGLTLNLDNEVITWYNKREGGKWASPTMVEYTVFQDKASSALLTCVNNYDSSHRRAESNVELLGGHLVPMGQHREKAIKPRRTS</sequence>
<proteinExistence type="predicted"/>
<comment type="caution">
    <text evidence="1">The sequence shown here is derived from an EMBL/GenBank/DDBJ whole genome shotgun (WGS) entry which is preliminary data.</text>
</comment>
<dbReference type="Proteomes" id="UP001152087">
    <property type="component" value="Unassembled WGS sequence"/>
</dbReference>
<dbReference type="OrthoDB" id="7465321at2759"/>
<accession>A0A9W8RDZ1</accession>
<reference evidence="1" key="1">
    <citation type="submission" date="2022-09" db="EMBL/GenBank/DDBJ databases">
        <title>Fusarium specimens isolated from Avocado Roots.</title>
        <authorList>
            <person name="Stajich J."/>
            <person name="Roper C."/>
            <person name="Heimlech-Rivalta G."/>
        </authorList>
    </citation>
    <scope>NUCLEOTIDE SEQUENCE</scope>
    <source>
        <strain evidence="1">A02</strain>
    </source>
</reference>
<dbReference type="AlphaFoldDB" id="A0A9W8RDZ1"/>
<name>A0A9W8RDZ1_9HYPO</name>
<organism evidence="1 2">
    <name type="scientific">Fusarium falciforme</name>
    <dbReference type="NCBI Taxonomy" id="195108"/>
    <lineage>
        <taxon>Eukaryota</taxon>
        <taxon>Fungi</taxon>
        <taxon>Dikarya</taxon>
        <taxon>Ascomycota</taxon>
        <taxon>Pezizomycotina</taxon>
        <taxon>Sordariomycetes</taxon>
        <taxon>Hypocreomycetidae</taxon>
        <taxon>Hypocreales</taxon>
        <taxon>Nectriaceae</taxon>
        <taxon>Fusarium</taxon>
        <taxon>Fusarium solani species complex</taxon>
    </lineage>
</organism>
<protein>
    <submittedName>
        <fullName evidence="1">Uncharacterized protein</fullName>
    </submittedName>
</protein>
<gene>
    <name evidence="1" type="ORF">NW755_003854</name>
</gene>
<evidence type="ECO:0000313" key="2">
    <source>
        <dbReference type="Proteomes" id="UP001152087"/>
    </source>
</evidence>
<evidence type="ECO:0000313" key="1">
    <source>
        <dbReference type="EMBL" id="KAJ4192707.1"/>
    </source>
</evidence>
<dbReference type="EMBL" id="JAOQAV010000007">
    <property type="protein sequence ID" value="KAJ4192707.1"/>
    <property type="molecule type" value="Genomic_DNA"/>
</dbReference>